<keyword evidence="1" id="KW-0175">Coiled coil</keyword>
<dbReference type="EMBL" id="CP066310">
    <property type="protein sequence ID" value="QQE90499.1"/>
    <property type="molecule type" value="Genomic_DNA"/>
</dbReference>
<dbReference type="Proteomes" id="UP000596192">
    <property type="component" value="Chromosome"/>
</dbReference>
<dbReference type="Gene3D" id="1.20.5.340">
    <property type="match status" value="2"/>
</dbReference>
<dbReference type="InterPro" id="IPR012334">
    <property type="entry name" value="Pectin_lyas_fold"/>
</dbReference>
<dbReference type="Gene3D" id="2.160.20.10">
    <property type="entry name" value="Single-stranded right-handed beta-helix, Pectin lyase-like"/>
    <property type="match status" value="1"/>
</dbReference>
<gene>
    <name evidence="2" type="ORF">GKQ51_09600</name>
</gene>
<proteinExistence type="predicted"/>
<sequence length="844" mass="87895">MTTYNTGNAVPSTNPKDLYDNAQALDEAVNSTAATFTDRLGNERTTLFRSVELGMASVSIYPDHASGVAAVGEGGYFCVPAALDSEWLVLYRVEGGTYVEKKRLPSVVRIDEIQGRVDTAESNINALDGRLDTAESDINAVEGRATTLEGRATALEGRATALEGRATSAESNIAALDVRMDDAEGDVSALSGQAATAATDIQSLKLRASALETRATEAEGDINSLEDRLDDMAGLVAAAGTAAESAEQSAAGALEKATEAAADAAAAQASAQAAQDAADSAVAVVTGGTASLTPEPGKIPIADGSGKISSAWIGGVVNVLSYGADPTGVADSSAALSAAWADVRARANATTRYIDITLKIPAGIYRVENTVDFGRAFDWNLGIDCEGAYLIGYTAGAPVVDMTGTRGVTCKNLAILGDSVSVPSCGLLVGPGQLETSGNNRFANLKIDGYFSTTALWNIGCETTNWDSCYFQNRSEGANKYAYIADSCNRFEASSAFTDTRDPLTWASLTCNTFQNCRFANYGGGPCTYLEGVFNWSWDVGCYHLSFGDSGIVIRCSPIGWRSTNLKIEGLFETANGGVYGGLKDCVRIVSEDGLQTDIRGFYLNAGQPQCSRSVIRVESTVGEDLASPSMVKLANAEIVVSKTINVATVTDVFSGARLQIQGDMKLRESPMVNLDILEGFQGILHTQNYSQVRQPGSEDKPFSFVVFEESGNSGRIVRVDGVGTGIGLQAGGTPKISVQGSSSASLELVPGATGAILIGASSPVGNEKLRVVGTSVLGGPVDCSASGKFEGPVQIGGYLLAGLPDAASYLRHLIIVTNATGGVALCRSNGVDWIDLSTKLPVA</sequence>
<evidence type="ECO:0000256" key="1">
    <source>
        <dbReference type="SAM" id="Coils"/>
    </source>
</evidence>
<protein>
    <submittedName>
        <fullName evidence="2">Uncharacterized protein</fullName>
    </submittedName>
</protein>
<dbReference type="RefSeq" id="WP_198867819.1">
    <property type="nucleotide sequence ID" value="NZ_CP066310.1"/>
</dbReference>
<evidence type="ECO:0000313" key="3">
    <source>
        <dbReference type="Proteomes" id="UP000596192"/>
    </source>
</evidence>
<evidence type="ECO:0000313" key="2">
    <source>
        <dbReference type="EMBL" id="QQE90499.1"/>
    </source>
</evidence>
<dbReference type="SUPFAM" id="SSF51126">
    <property type="entry name" value="Pectin lyase-like"/>
    <property type="match status" value="1"/>
</dbReference>
<organism evidence="2 3">
    <name type="scientific">Azotobacter chroococcum</name>
    <dbReference type="NCBI Taxonomy" id="353"/>
    <lineage>
        <taxon>Bacteria</taxon>
        <taxon>Pseudomonadati</taxon>
        <taxon>Pseudomonadota</taxon>
        <taxon>Gammaproteobacteria</taxon>
        <taxon>Pseudomonadales</taxon>
        <taxon>Pseudomonadaceae</taxon>
        <taxon>Azotobacter</taxon>
    </lineage>
</organism>
<accession>A0AAP9YJK0</accession>
<feature type="coiled-coil region" evidence="1">
    <location>
        <begin position="110"/>
        <end position="235"/>
    </location>
</feature>
<reference evidence="2 3" key="1">
    <citation type="submission" date="2020-12" db="EMBL/GenBank/DDBJ databases">
        <title>Genomic Analysis and Response surface optimization of nitrogen-fixing conditions for A. chroococcum strain HR1, Isolation from rhizosphere soil.</title>
        <authorList>
            <person name="Li J."/>
            <person name="Yang H."/>
            <person name="Liu H."/>
            <person name="Wang C."/>
            <person name="Tian Y."/>
            <person name="Lu X.Y."/>
        </authorList>
    </citation>
    <scope>NUCLEOTIDE SEQUENCE [LARGE SCALE GENOMIC DNA]</scope>
    <source>
        <strain evidence="2 3">HR1</strain>
    </source>
</reference>
<name>A0AAP9YJK0_9GAMM</name>
<dbReference type="InterPro" id="IPR011050">
    <property type="entry name" value="Pectin_lyase_fold/virulence"/>
</dbReference>
<dbReference type="AlphaFoldDB" id="A0AAP9YJK0"/>
<dbReference type="SUPFAM" id="SSF57997">
    <property type="entry name" value="Tropomyosin"/>
    <property type="match status" value="1"/>
</dbReference>